<feature type="compositionally biased region" description="Low complexity" evidence="1">
    <location>
        <begin position="26"/>
        <end position="49"/>
    </location>
</feature>
<dbReference type="Proteomes" id="UP000540929">
    <property type="component" value="Unassembled WGS sequence"/>
</dbReference>
<gene>
    <name evidence="2" type="ORF">GGD40_003996</name>
</gene>
<accession>A0A7Z0B9M5</accession>
<protein>
    <submittedName>
        <fullName evidence="2">Uncharacterized protein</fullName>
    </submittedName>
</protein>
<keyword evidence="3" id="KW-1185">Reference proteome</keyword>
<dbReference type="RefSeq" id="WP_179744655.1">
    <property type="nucleotide sequence ID" value="NZ_JACCAS010000001.1"/>
</dbReference>
<feature type="region of interest" description="Disordered" evidence="1">
    <location>
        <begin position="1"/>
        <end position="49"/>
    </location>
</feature>
<sequence length="1390" mass="147402">MSTPSIPSSPRAGHVPDPANGEHPSTDPSHPAPASTTPTPTQQSSAQLSTLGKLKAKLSKTTKKTGEGIAAIESPLGTTASGGYLGWGVNNAASSGGGLASAAGHASEGTKTLAEVAGSLGAVPQALDIVATTVSTAHKAFKVKNSANKVKTTEKGTLDGDEARRALAQDKGNLQRAAPGAFRDVGLGALNMTSRMESVTHPGTSLYGKAPGPVYADGALAIASGAMYTAAGALQSRAVDRKVQRTHAFSTALDRPASARTDATSPGLQELDDLHARGRIDPNVYSILRQRSDAEVTKFTQNFASVGGGGQTRLNQMLHFPGERIKLNVLNFNRKTNLNTASTRRAIREDVIDAFIAADVRPGRTDSLFSHLATVREESRGKRAGPDLGKLDPHFATHGLQKSEFDKNALTAIARSGNPDAFLERYKGLSETDRSRVRDTLHFGSWRFWKSDATLPTTKYQRGDIRQALAKHFNGGATIERMQELKTRYNAKVVPLKSSGTTPQTAAPPEMLKQHLSAYQALNLDNLKEEKRHAKVQVAYGAVNMAAGVAELAVNPVAAATAGQVSASRAVLSPVYLIYAGRRGIVSYITQKNARPIDAKMREEALMRALPRVRERIESGAASTQRLQHRDMFLRNELKLGDADIKKLDGLERAGNHAGAREFLASKNPENNVLVALRVMADERGGVASHFHRNQARQTIDAEAQTHNSAVLRAIDDDSNPDESFAALKTHFLDEAAYHPAAGIGTLSEQLSTGHATGDLGFDKAGYQGKTPAAIAEHLKTRFAQDNPPFAVRQFVAGWRDGGEGAVAARNMLRDFRFTEKDIAGLEGMSRKDACKWLEGHLFGENVRRRFSTVTLDQAGRNRAADAVERVQLQPSDAAEPLQWRNHFEEAGVDVIDNPGTPGLDSMLYALHQNISGKSDASSSEMNRQVMQARAQVIQTLRQSQGTPPGASAPPLLPIDVAQHADVIAQVAAQVYGKPGAAVKLVDATGAQAHQRIGGDGNPAAPVAAVLCYDSQSKRTFTLHGGKPAPTPAVSPPASGFRPLQNVGGSGLDPNATGAIEMQPMAALPSGSSSRLPGPRPMPMASPQNRPSVTASGAPPITPPIAPPITASVSQLNTLPASTNTSATPKPPKPAVSASLSQPLNSPPPSTTSQTPPLTTLQTPTPKLNTVAASSASSAASSSSSAATPVSPLAPEREARDDRINAALSALKALPQSTPTITPWNKLPGEMKAVYGNKQWEYEKQATMAATDFGSTRASLEQSGFSVVTNNGDMNNCLLISMVQHATGDYSQPHTQRVDEYRQKLVGEGHVLNGEPMTFTGDAGKRLVALINDDPKTQHPLHVVGVTQVAGRTHLDHIGADQQAANVREVMIWDQGGHFEAVKPKDLPAV</sequence>
<proteinExistence type="predicted"/>
<feature type="region of interest" description="Disordered" evidence="1">
    <location>
        <begin position="1067"/>
        <end position="1198"/>
    </location>
</feature>
<organism evidence="2 3">
    <name type="scientific">Paraburkholderia bryophila</name>
    <dbReference type="NCBI Taxonomy" id="420952"/>
    <lineage>
        <taxon>Bacteria</taxon>
        <taxon>Pseudomonadati</taxon>
        <taxon>Pseudomonadota</taxon>
        <taxon>Betaproteobacteria</taxon>
        <taxon>Burkholderiales</taxon>
        <taxon>Burkholderiaceae</taxon>
        <taxon>Paraburkholderia</taxon>
    </lineage>
</organism>
<evidence type="ECO:0000313" key="3">
    <source>
        <dbReference type="Proteomes" id="UP000540929"/>
    </source>
</evidence>
<feature type="compositionally biased region" description="Low complexity" evidence="1">
    <location>
        <begin position="1068"/>
        <end position="1077"/>
    </location>
</feature>
<feature type="region of interest" description="Disordered" evidence="1">
    <location>
        <begin position="249"/>
        <end position="268"/>
    </location>
</feature>
<evidence type="ECO:0000256" key="1">
    <source>
        <dbReference type="SAM" id="MobiDB-lite"/>
    </source>
</evidence>
<evidence type="ECO:0000313" key="2">
    <source>
        <dbReference type="EMBL" id="NYH24517.1"/>
    </source>
</evidence>
<feature type="compositionally biased region" description="Polar residues" evidence="1">
    <location>
        <begin position="1086"/>
        <end position="1095"/>
    </location>
</feature>
<feature type="compositionally biased region" description="Polar residues" evidence="1">
    <location>
        <begin position="1112"/>
        <end position="1128"/>
    </location>
</feature>
<dbReference type="EMBL" id="JACCAS010000001">
    <property type="protein sequence ID" value="NYH24517.1"/>
    <property type="molecule type" value="Genomic_DNA"/>
</dbReference>
<name>A0A7Z0B9M5_9BURK</name>
<comment type="caution">
    <text evidence="2">The sequence shown here is derived from an EMBL/GenBank/DDBJ whole genome shotgun (WGS) entry which is preliminary data.</text>
</comment>
<feature type="compositionally biased region" description="Low complexity" evidence="1">
    <location>
        <begin position="1151"/>
        <end position="1187"/>
    </location>
</feature>
<reference evidence="2 3" key="1">
    <citation type="submission" date="2020-07" db="EMBL/GenBank/DDBJ databases">
        <title>Exploring microbial biodiversity for novel pathways involved in the catabolism of aromatic compounds derived from lignin.</title>
        <authorList>
            <person name="Elkins J."/>
        </authorList>
    </citation>
    <scope>NUCLEOTIDE SEQUENCE [LARGE SCALE GENOMIC DNA]</scope>
    <source>
        <strain evidence="2 3">H2C3C</strain>
    </source>
</reference>